<dbReference type="PANTHER" id="PTHR30483">
    <property type="entry name" value="LEUCINE-SPECIFIC-BINDING PROTEIN"/>
    <property type="match status" value="1"/>
</dbReference>
<dbReference type="Gene3D" id="3.40.50.2300">
    <property type="match status" value="2"/>
</dbReference>
<gene>
    <name evidence="4" type="ORF">WPS_13710</name>
</gene>
<evidence type="ECO:0000313" key="5">
    <source>
        <dbReference type="Proteomes" id="UP001317532"/>
    </source>
</evidence>
<name>A0AAN1XVB9_UNVUL</name>
<dbReference type="KEGG" id="vab:WPS_13710"/>
<evidence type="ECO:0000256" key="2">
    <source>
        <dbReference type="ARBA" id="ARBA00022729"/>
    </source>
</evidence>
<dbReference type="SUPFAM" id="SSF53822">
    <property type="entry name" value="Periplasmic binding protein-like I"/>
    <property type="match status" value="1"/>
</dbReference>
<keyword evidence="2" id="KW-0732">Signal</keyword>
<dbReference type="Pfam" id="PF13458">
    <property type="entry name" value="Peripla_BP_6"/>
    <property type="match status" value="1"/>
</dbReference>
<comment type="similarity">
    <text evidence="1">Belongs to the leucine-binding protein family.</text>
</comment>
<organism evidence="4 5">
    <name type="scientific">Vulcanimicrobium alpinum</name>
    <dbReference type="NCBI Taxonomy" id="3016050"/>
    <lineage>
        <taxon>Bacteria</taxon>
        <taxon>Bacillati</taxon>
        <taxon>Vulcanimicrobiota</taxon>
        <taxon>Vulcanimicrobiia</taxon>
        <taxon>Vulcanimicrobiales</taxon>
        <taxon>Vulcanimicrobiaceae</taxon>
        <taxon>Vulcanimicrobium</taxon>
    </lineage>
</organism>
<reference evidence="4 5" key="1">
    <citation type="journal article" date="2022" name="ISME Commun">
        <title>Vulcanimicrobium alpinus gen. nov. sp. nov., the first cultivated representative of the candidate phylum 'Eremiobacterota', is a metabolically versatile aerobic anoxygenic phototroph.</title>
        <authorList>
            <person name="Yabe S."/>
            <person name="Muto K."/>
            <person name="Abe K."/>
            <person name="Yokota A."/>
            <person name="Staudigel H."/>
            <person name="Tebo B.M."/>
        </authorList>
    </citation>
    <scope>NUCLEOTIDE SEQUENCE [LARGE SCALE GENOMIC DNA]</scope>
    <source>
        <strain evidence="4 5">WC8-2</strain>
    </source>
</reference>
<dbReference type="EMBL" id="AP025523">
    <property type="protein sequence ID" value="BDE06095.1"/>
    <property type="molecule type" value="Genomic_DNA"/>
</dbReference>
<evidence type="ECO:0000259" key="3">
    <source>
        <dbReference type="Pfam" id="PF13458"/>
    </source>
</evidence>
<accession>A0AAN1XVB9</accession>
<dbReference type="Proteomes" id="UP001317532">
    <property type="component" value="Chromosome"/>
</dbReference>
<proteinExistence type="inferred from homology"/>
<feature type="domain" description="Leucine-binding protein" evidence="3">
    <location>
        <begin position="59"/>
        <end position="392"/>
    </location>
</feature>
<dbReference type="InterPro" id="IPR028082">
    <property type="entry name" value="Peripla_BP_I"/>
</dbReference>
<evidence type="ECO:0000256" key="1">
    <source>
        <dbReference type="ARBA" id="ARBA00010062"/>
    </source>
</evidence>
<evidence type="ECO:0000313" key="4">
    <source>
        <dbReference type="EMBL" id="BDE06095.1"/>
    </source>
</evidence>
<dbReference type="InterPro" id="IPR051010">
    <property type="entry name" value="BCAA_transport"/>
</dbReference>
<dbReference type="AlphaFoldDB" id="A0AAN1XVB9"/>
<sequence>MDETRPEPSVDRKEFLRRSGALGIAGAAALGFPLLETRAAGASPLLPPRDVIAAGGGATIKIGHVDGFSGVYAAASASQQLGIEVAVAEAMKKNSRIKYEIIKGDDSNKPDVGTTEAKRLITQEKVDVLTGCLSSGVGLAVSATAQQNNTFFLALGTHDTNITGSKAHRVTFRQTCSNAMLANAVAPELVKHGKKWYFLVADYAFGNDAHERLKKILLAQGGAEVGADLHPLGQTDYSSYLTKARNTDANVLVFCNYGPDTQNSVKAAVQLGLNKKMTFGGILSGNDVAVGLPVDEIVGSIWGYVWGPEAGGSAARVYAALKARSKDVDWRQYLGYMAGQNIVNRLNAAGSTDTEKLIAAFENYHYDAAKAGNGYFRKCDHQAVQGTYAGMIVPKAKRRSENEYFTIASRVGGDFAAETCANPDSEAAAKIIGSEKVGAREGYTVVSLK</sequence>
<keyword evidence="5" id="KW-1185">Reference proteome</keyword>
<dbReference type="PROSITE" id="PS51318">
    <property type="entry name" value="TAT"/>
    <property type="match status" value="1"/>
</dbReference>
<dbReference type="InterPro" id="IPR006311">
    <property type="entry name" value="TAT_signal"/>
</dbReference>
<dbReference type="InterPro" id="IPR028081">
    <property type="entry name" value="Leu-bd"/>
</dbReference>
<dbReference type="PANTHER" id="PTHR30483:SF6">
    <property type="entry name" value="PERIPLASMIC BINDING PROTEIN OF ABC TRANSPORTER FOR NATURAL AMINO ACIDS"/>
    <property type="match status" value="1"/>
</dbReference>
<dbReference type="RefSeq" id="WP_317997083.1">
    <property type="nucleotide sequence ID" value="NZ_AP025523.1"/>
</dbReference>
<protein>
    <submittedName>
        <fullName evidence="4">ABC transporter substrate-binding protein</fullName>
    </submittedName>
</protein>